<feature type="transmembrane region" description="Helical" evidence="7">
    <location>
        <begin position="219"/>
        <end position="236"/>
    </location>
</feature>
<keyword evidence="6 7" id="KW-0472">Membrane</keyword>
<keyword evidence="5 7" id="KW-1133">Transmembrane helix</keyword>
<feature type="transmembrane region" description="Helical" evidence="7">
    <location>
        <begin position="341"/>
        <end position="360"/>
    </location>
</feature>
<evidence type="ECO:0000256" key="7">
    <source>
        <dbReference type="SAM" id="Phobius"/>
    </source>
</evidence>
<dbReference type="EMBL" id="VPFD01000013">
    <property type="protein sequence ID" value="TXF99464.1"/>
    <property type="molecule type" value="Genomic_DNA"/>
</dbReference>
<feature type="transmembrane region" description="Helical" evidence="7">
    <location>
        <begin position="372"/>
        <end position="391"/>
    </location>
</feature>
<keyword evidence="10" id="KW-1185">Reference proteome</keyword>
<accession>A0A5C7G1E2</accession>
<dbReference type="GO" id="GO:0005886">
    <property type="term" value="C:plasma membrane"/>
    <property type="evidence" value="ECO:0007669"/>
    <property type="project" value="UniProtKB-SubCell"/>
</dbReference>
<organism evidence="9 10">
    <name type="scientific">Massilia arenae</name>
    <dbReference type="NCBI Taxonomy" id="2603288"/>
    <lineage>
        <taxon>Bacteria</taxon>
        <taxon>Pseudomonadati</taxon>
        <taxon>Pseudomonadota</taxon>
        <taxon>Betaproteobacteria</taxon>
        <taxon>Burkholderiales</taxon>
        <taxon>Oxalobacteraceae</taxon>
        <taxon>Telluria group</taxon>
        <taxon>Massilia</taxon>
    </lineage>
</organism>
<evidence type="ECO:0000259" key="8">
    <source>
        <dbReference type="Pfam" id="PF01757"/>
    </source>
</evidence>
<feature type="transmembrane region" description="Helical" evidence="7">
    <location>
        <begin position="256"/>
        <end position="274"/>
    </location>
</feature>
<comment type="caution">
    <text evidence="9">The sequence shown here is derived from an EMBL/GenBank/DDBJ whole genome shotgun (WGS) entry which is preliminary data.</text>
</comment>
<evidence type="ECO:0000256" key="3">
    <source>
        <dbReference type="ARBA" id="ARBA00022475"/>
    </source>
</evidence>
<evidence type="ECO:0000256" key="6">
    <source>
        <dbReference type="ARBA" id="ARBA00023136"/>
    </source>
</evidence>
<dbReference type="GO" id="GO:0016413">
    <property type="term" value="F:O-acetyltransferase activity"/>
    <property type="evidence" value="ECO:0007669"/>
    <property type="project" value="TreeGrafter"/>
</dbReference>
<dbReference type="InterPro" id="IPR002656">
    <property type="entry name" value="Acyl_transf_3_dom"/>
</dbReference>
<sequence length="436" mass="48251">MRQHAASLLVLACRIAALPGNDASAQLTLPGVDFNVSQLAGSSFSGGPIRQCRVLVCDFPTRVCTPEKRTSMTLDRGLRDRIALLRFVMIFGVIMLHTPQYVPMAAVGDGWFDATKAFFQLAVFRATVPVLTVISGFLLFGASLDRAPARLFNKKARTILLPFLCFNLPLLPLALGAQLFAGTEMSVQLWPFEPMAWLNAAFGLTASPINYPLNFLRDLMALILLAPLFGWLLRNYAWPGLVLVSVVFFKNYDGVLVLRDLMAVLFYVGGMVAVRGWNLRLLDRHALLCFLLFLLVCAAIVYFRIANTTYLRLVAPFLIWPATAWLATSRLGPWLAGMSRYSFFMFLAHAPVLLLTWILYSRYGSALPYPLYWIMAPVLVTMLLVAVYRVAETLMPRLFPLLIGAGNRARAAAPVADAMPVEGGPQPNVTKSEKLA</sequence>
<evidence type="ECO:0000256" key="1">
    <source>
        <dbReference type="ARBA" id="ARBA00004651"/>
    </source>
</evidence>
<dbReference type="GO" id="GO:0009246">
    <property type="term" value="P:enterobacterial common antigen biosynthetic process"/>
    <property type="evidence" value="ECO:0007669"/>
    <property type="project" value="TreeGrafter"/>
</dbReference>
<dbReference type="Pfam" id="PF01757">
    <property type="entry name" value="Acyl_transf_3"/>
    <property type="match status" value="1"/>
</dbReference>
<dbReference type="PANTHER" id="PTHR40074:SF2">
    <property type="entry name" value="O-ACETYLTRANSFERASE WECH"/>
    <property type="match status" value="1"/>
</dbReference>
<feature type="transmembrane region" description="Helical" evidence="7">
    <location>
        <begin position="122"/>
        <end position="144"/>
    </location>
</feature>
<evidence type="ECO:0000313" key="9">
    <source>
        <dbReference type="EMBL" id="TXF99464.1"/>
    </source>
</evidence>
<feature type="domain" description="Acyltransferase 3" evidence="8">
    <location>
        <begin position="82"/>
        <end position="386"/>
    </location>
</feature>
<comment type="similarity">
    <text evidence="2">Belongs to the acyltransferase 3 family.</text>
</comment>
<dbReference type="Proteomes" id="UP000321413">
    <property type="component" value="Unassembled WGS sequence"/>
</dbReference>
<evidence type="ECO:0000256" key="2">
    <source>
        <dbReference type="ARBA" id="ARBA00007400"/>
    </source>
</evidence>
<evidence type="ECO:0000256" key="5">
    <source>
        <dbReference type="ARBA" id="ARBA00022989"/>
    </source>
</evidence>
<name>A0A5C7G1E2_9BURK</name>
<feature type="transmembrane region" description="Helical" evidence="7">
    <location>
        <begin position="156"/>
        <end position="175"/>
    </location>
</feature>
<reference evidence="9 10" key="1">
    <citation type="submission" date="2019-08" db="EMBL/GenBank/DDBJ databases">
        <title>Massilia golmudensis sp. nov., isolated from sand in the Qinghai-Tibetan Plateau.</title>
        <authorList>
            <person name="Zhang B."/>
        </authorList>
    </citation>
    <scope>NUCLEOTIDE SEQUENCE [LARGE SCALE GENOMIC DNA]</scope>
    <source>
        <strain evidence="9 10">GEM5</strain>
    </source>
</reference>
<keyword evidence="9" id="KW-0808">Transferase</keyword>
<feature type="transmembrane region" description="Helical" evidence="7">
    <location>
        <begin position="311"/>
        <end position="329"/>
    </location>
</feature>
<feature type="transmembrane region" description="Helical" evidence="7">
    <location>
        <begin position="195"/>
        <end position="212"/>
    </location>
</feature>
<feature type="transmembrane region" description="Helical" evidence="7">
    <location>
        <begin position="286"/>
        <end position="305"/>
    </location>
</feature>
<keyword evidence="3" id="KW-1003">Cell membrane</keyword>
<gene>
    <name evidence="9" type="ORF">FVD38_13250</name>
</gene>
<comment type="subcellular location">
    <subcellularLocation>
        <location evidence="1">Cell membrane</location>
        <topology evidence="1">Multi-pass membrane protein</topology>
    </subcellularLocation>
</comment>
<evidence type="ECO:0000256" key="4">
    <source>
        <dbReference type="ARBA" id="ARBA00022692"/>
    </source>
</evidence>
<proteinExistence type="inferred from homology"/>
<protein>
    <submittedName>
        <fullName evidence="9">Acyltransferase</fullName>
    </submittedName>
</protein>
<keyword evidence="4 7" id="KW-0812">Transmembrane</keyword>
<dbReference type="AlphaFoldDB" id="A0A5C7G1E2"/>
<feature type="transmembrane region" description="Helical" evidence="7">
    <location>
        <begin position="82"/>
        <end position="102"/>
    </location>
</feature>
<keyword evidence="9" id="KW-0012">Acyltransferase</keyword>
<dbReference type="PANTHER" id="PTHR40074">
    <property type="entry name" value="O-ACETYLTRANSFERASE WECH"/>
    <property type="match status" value="1"/>
</dbReference>
<evidence type="ECO:0000313" key="10">
    <source>
        <dbReference type="Proteomes" id="UP000321413"/>
    </source>
</evidence>